<sequence>MNQVQALAERTFTAPVERVRAAVADYAGVRSKILTAHYSEYEVQSGGVGAGTVVHWKLQATSKRVRDCLVDVTEPQPGTLVEADRNSTLVTTWTVDGSGDTSTVRMATTWEGANGIGGFFERTFAPAGLRRIHDELLANLARELGA</sequence>
<dbReference type="PIRSF" id="PIRSF017371">
    <property type="entry name" value="UCP017371"/>
    <property type="match status" value="1"/>
</dbReference>
<dbReference type="SUPFAM" id="SSF55961">
    <property type="entry name" value="Bet v1-like"/>
    <property type="match status" value="1"/>
</dbReference>
<dbReference type="AlphaFoldDB" id="A0A1G6QLC7"/>
<proteinExistence type="predicted"/>
<dbReference type="Pfam" id="PF10604">
    <property type="entry name" value="Polyketide_cyc2"/>
    <property type="match status" value="1"/>
</dbReference>
<reference evidence="2" key="1">
    <citation type="submission" date="2016-10" db="EMBL/GenBank/DDBJ databases">
        <authorList>
            <person name="Varghese N."/>
            <person name="Submissions S."/>
        </authorList>
    </citation>
    <scope>NUCLEOTIDE SEQUENCE [LARGE SCALE GENOMIC DNA]</scope>
    <source>
        <strain evidence="2">IBRC-M 10403</strain>
    </source>
</reference>
<dbReference type="STRING" id="1271860.SAMN05216174_105368"/>
<protein>
    <submittedName>
        <fullName evidence="1">Polyketide cyclase / dehydrase and lipid transport</fullName>
    </submittedName>
</protein>
<accession>A0A1G6QLC7</accession>
<dbReference type="RefSeq" id="WP_091450378.1">
    <property type="nucleotide sequence ID" value="NZ_FMZZ01000005.1"/>
</dbReference>
<dbReference type="OrthoDB" id="288089at2"/>
<dbReference type="InterPro" id="IPR019587">
    <property type="entry name" value="Polyketide_cyclase/dehydratase"/>
</dbReference>
<dbReference type="Gene3D" id="3.30.530.20">
    <property type="match status" value="1"/>
</dbReference>
<dbReference type="Proteomes" id="UP000199501">
    <property type="component" value="Unassembled WGS sequence"/>
</dbReference>
<dbReference type="InterPro" id="IPR014488">
    <property type="entry name" value="UCP017371"/>
</dbReference>
<organism evidence="1 2">
    <name type="scientific">Actinokineospora iranica</name>
    <dbReference type="NCBI Taxonomy" id="1271860"/>
    <lineage>
        <taxon>Bacteria</taxon>
        <taxon>Bacillati</taxon>
        <taxon>Actinomycetota</taxon>
        <taxon>Actinomycetes</taxon>
        <taxon>Pseudonocardiales</taxon>
        <taxon>Pseudonocardiaceae</taxon>
        <taxon>Actinokineospora</taxon>
    </lineage>
</organism>
<keyword evidence="2" id="KW-1185">Reference proteome</keyword>
<evidence type="ECO:0000313" key="2">
    <source>
        <dbReference type="Proteomes" id="UP000199501"/>
    </source>
</evidence>
<name>A0A1G6QLC7_9PSEU</name>
<dbReference type="InterPro" id="IPR023393">
    <property type="entry name" value="START-like_dom_sf"/>
</dbReference>
<dbReference type="EMBL" id="FMZZ01000005">
    <property type="protein sequence ID" value="SDC93222.1"/>
    <property type="molecule type" value="Genomic_DNA"/>
</dbReference>
<gene>
    <name evidence="1" type="ORF">SAMN05216174_105368</name>
</gene>
<evidence type="ECO:0000313" key="1">
    <source>
        <dbReference type="EMBL" id="SDC93222.1"/>
    </source>
</evidence>